<evidence type="ECO:0000256" key="6">
    <source>
        <dbReference type="SAM" id="Phobius"/>
    </source>
</evidence>
<accession>A0A7K1L0K5</accession>
<evidence type="ECO:0000313" key="9">
    <source>
        <dbReference type="Proteomes" id="UP000432015"/>
    </source>
</evidence>
<dbReference type="EMBL" id="WOFH01000004">
    <property type="protein sequence ID" value="MUN37795.1"/>
    <property type="molecule type" value="Genomic_DNA"/>
</dbReference>
<keyword evidence="2" id="KW-1003">Cell membrane</keyword>
<dbReference type="AlphaFoldDB" id="A0A7K1L0K5"/>
<reference evidence="8 9" key="1">
    <citation type="submission" date="2019-11" db="EMBL/GenBank/DDBJ databases">
        <authorList>
            <person name="Cao P."/>
        </authorList>
    </citation>
    <scope>NUCLEOTIDE SEQUENCE [LARGE SCALE GENOMIC DNA]</scope>
    <source>
        <strain evidence="8 9">NEAU-AAG5</strain>
    </source>
</reference>
<evidence type="ECO:0000256" key="1">
    <source>
        <dbReference type="ARBA" id="ARBA00004651"/>
    </source>
</evidence>
<name>A0A7K1L0K5_9ACTN</name>
<evidence type="ECO:0000313" key="8">
    <source>
        <dbReference type="EMBL" id="MUN37795.1"/>
    </source>
</evidence>
<sequence length="87" mass="9048">MRALRIAALVEAASLAVLLVNLVTVHLGAISSATGPLHGTAYLAVIVLTLMTPPPSGRWWSLVPGIGGLLVLRKFPDPREAAEGQPS</sequence>
<dbReference type="Pfam" id="PF12823">
    <property type="entry name" value="DUF3817"/>
    <property type="match status" value="1"/>
</dbReference>
<dbReference type="GO" id="GO:0005886">
    <property type="term" value="C:plasma membrane"/>
    <property type="evidence" value="ECO:0007669"/>
    <property type="project" value="UniProtKB-SubCell"/>
</dbReference>
<keyword evidence="3 6" id="KW-0812">Transmembrane</keyword>
<evidence type="ECO:0000256" key="3">
    <source>
        <dbReference type="ARBA" id="ARBA00022692"/>
    </source>
</evidence>
<comment type="subcellular location">
    <subcellularLocation>
        <location evidence="1">Cell membrane</location>
        <topology evidence="1">Multi-pass membrane protein</topology>
    </subcellularLocation>
</comment>
<evidence type="ECO:0000256" key="5">
    <source>
        <dbReference type="ARBA" id="ARBA00023136"/>
    </source>
</evidence>
<evidence type="ECO:0000256" key="2">
    <source>
        <dbReference type="ARBA" id="ARBA00022475"/>
    </source>
</evidence>
<gene>
    <name evidence="8" type="ORF">GNZ18_14420</name>
</gene>
<keyword evidence="5 6" id="KW-0472">Membrane</keyword>
<dbReference type="InterPro" id="IPR023845">
    <property type="entry name" value="DUF3817_TM"/>
</dbReference>
<evidence type="ECO:0000256" key="4">
    <source>
        <dbReference type="ARBA" id="ARBA00022989"/>
    </source>
</evidence>
<dbReference type="Proteomes" id="UP000432015">
    <property type="component" value="Unassembled WGS sequence"/>
</dbReference>
<organism evidence="8 9">
    <name type="scientific">Actinomadura litoris</name>
    <dbReference type="NCBI Taxonomy" id="2678616"/>
    <lineage>
        <taxon>Bacteria</taxon>
        <taxon>Bacillati</taxon>
        <taxon>Actinomycetota</taxon>
        <taxon>Actinomycetes</taxon>
        <taxon>Streptosporangiales</taxon>
        <taxon>Thermomonosporaceae</taxon>
        <taxon>Actinomadura</taxon>
    </lineage>
</organism>
<evidence type="ECO:0000259" key="7">
    <source>
        <dbReference type="Pfam" id="PF12823"/>
    </source>
</evidence>
<protein>
    <submittedName>
        <fullName evidence="8">DUF3817 domain-containing protein</fullName>
    </submittedName>
</protein>
<keyword evidence="9" id="KW-1185">Reference proteome</keyword>
<proteinExistence type="predicted"/>
<keyword evidence="4 6" id="KW-1133">Transmembrane helix</keyword>
<feature type="transmembrane region" description="Helical" evidence="6">
    <location>
        <begin position="7"/>
        <end position="29"/>
    </location>
</feature>
<comment type="caution">
    <text evidence="8">The sequence shown here is derived from an EMBL/GenBank/DDBJ whole genome shotgun (WGS) entry which is preliminary data.</text>
</comment>
<feature type="domain" description="DUF3817" evidence="7">
    <location>
        <begin position="2"/>
        <end position="52"/>
    </location>
</feature>